<dbReference type="InterPro" id="IPR008042">
    <property type="entry name" value="Retrotrans_Pao"/>
</dbReference>
<evidence type="ECO:0008006" key="3">
    <source>
        <dbReference type="Google" id="ProtNLM"/>
    </source>
</evidence>
<dbReference type="AlphaFoldDB" id="A0AAD9Q7K3"/>
<protein>
    <recommendedName>
        <fullName evidence="3">Reverse transcriptase domain-containing protein</fullName>
    </recommendedName>
</protein>
<reference evidence="1" key="2">
    <citation type="journal article" date="2023" name="Science">
        <title>Genomic signatures of disease resistance in endangered staghorn corals.</title>
        <authorList>
            <person name="Vollmer S.V."/>
            <person name="Selwyn J.D."/>
            <person name="Despard B.A."/>
            <person name="Roesel C.L."/>
        </authorList>
    </citation>
    <scope>NUCLEOTIDE SEQUENCE</scope>
    <source>
        <strain evidence="1">K2</strain>
    </source>
</reference>
<dbReference type="SUPFAM" id="SSF56672">
    <property type="entry name" value="DNA/RNA polymerases"/>
    <property type="match status" value="1"/>
</dbReference>
<name>A0AAD9Q7K3_ACRCE</name>
<proteinExistence type="predicted"/>
<dbReference type="InterPro" id="IPR043502">
    <property type="entry name" value="DNA/RNA_pol_sf"/>
</dbReference>
<comment type="caution">
    <text evidence="1">The sequence shown here is derived from an EMBL/GenBank/DDBJ whole genome shotgun (WGS) entry which is preliminary data.</text>
</comment>
<dbReference type="PANTHER" id="PTHR47331">
    <property type="entry name" value="PHD-TYPE DOMAIN-CONTAINING PROTEIN"/>
    <property type="match status" value="1"/>
</dbReference>
<evidence type="ECO:0000313" key="1">
    <source>
        <dbReference type="EMBL" id="KAK2556196.1"/>
    </source>
</evidence>
<keyword evidence="2" id="KW-1185">Reference proteome</keyword>
<organism evidence="1 2">
    <name type="scientific">Acropora cervicornis</name>
    <name type="common">Staghorn coral</name>
    <dbReference type="NCBI Taxonomy" id="6130"/>
    <lineage>
        <taxon>Eukaryota</taxon>
        <taxon>Metazoa</taxon>
        <taxon>Cnidaria</taxon>
        <taxon>Anthozoa</taxon>
        <taxon>Hexacorallia</taxon>
        <taxon>Scleractinia</taxon>
        <taxon>Astrocoeniina</taxon>
        <taxon>Acroporidae</taxon>
        <taxon>Acropora</taxon>
    </lineage>
</organism>
<sequence>MDIMMRFRCHQIALVGDIEKAFLMVGVNEADRDVLRFLWVKDPFSSESKVEIKRFTRLVFGVSSSPFLLNATLQHHMSKYALCDPEFVKKFLEALYVDDLSTGDRNVEETYQLFLKSKLRMLEAGFNMRKWSSNSKELIEKIKASEYGRGVEPINRLSELEEDEETYASATLGSNHEVNEEQEHKVLGVTWNHDTDELRIDLSDIVKFSEKLSVTKRTVLKVTARVYDPLGWISPILIEMKLLFQKLCQSKED</sequence>
<evidence type="ECO:0000313" key="2">
    <source>
        <dbReference type="Proteomes" id="UP001249851"/>
    </source>
</evidence>
<accession>A0AAD9Q7K3</accession>
<dbReference type="EMBL" id="JARQWQ010000057">
    <property type="protein sequence ID" value="KAK2556196.1"/>
    <property type="molecule type" value="Genomic_DNA"/>
</dbReference>
<gene>
    <name evidence="1" type="ORF">P5673_021798</name>
</gene>
<reference evidence="1" key="1">
    <citation type="journal article" date="2023" name="G3 (Bethesda)">
        <title>Whole genome assembly and annotation of the endangered Caribbean coral Acropora cervicornis.</title>
        <authorList>
            <person name="Selwyn J.D."/>
            <person name="Vollmer S.V."/>
        </authorList>
    </citation>
    <scope>NUCLEOTIDE SEQUENCE</scope>
    <source>
        <strain evidence="1">K2</strain>
    </source>
</reference>
<dbReference type="Proteomes" id="UP001249851">
    <property type="component" value="Unassembled WGS sequence"/>
</dbReference>
<dbReference type="Pfam" id="PF05380">
    <property type="entry name" value="Peptidase_A17"/>
    <property type="match status" value="1"/>
</dbReference>